<proteinExistence type="predicted"/>
<evidence type="ECO:0000256" key="1">
    <source>
        <dbReference type="SAM" id="MobiDB-lite"/>
    </source>
</evidence>
<dbReference type="RefSeq" id="WP_281882516.1">
    <property type="nucleotide sequence ID" value="NZ_BSDP01000001.1"/>
</dbReference>
<comment type="caution">
    <text evidence="3">The sequence shown here is derived from an EMBL/GenBank/DDBJ whole genome shotgun (WGS) entry which is preliminary data.</text>
</comment>
<keyword evidence="4" id="KW-1185">Reference proteome</keyword>
<gene>
    <name evidence="3" type="ORF">ARHIZOSPH14_07550</name>
</gene>
<keyword evidence="2" id="KW-0472">Membrane</keyword>
<organism evidence="3 4">
    <name type="scientific">Agromyces rhizosphaerae</name>
    <dbReference type="NCBI Taxonomy" id="88374"/>
    <lineage>
        <taxon>Bacteria</taxon>
        <taxon>Bacillati</taxon>
        <taxon>Actinomycetota</taxon>
        <taxon>Actinomycetes</taxon>
        <taxon>Micrococcales</taxon>
        <taxon>Microbacteriaceae</taxon>
        <taxon>Agromyces</taxon>
    </lineage>
</organism>
<dbReference type="Proteomes" id="UP001144396">
    <property type="component" value="Unassembled WGS sequence"/>
</dbReference>
<protein>
    <recommendedName>
        <fullName evidence="5">DUF4190 domain-containing protein</fullName>
    </recommendedName>
</protein>
<keyword evidence="2" id="KW-1133">Transmembrane helix</keyword>
<dbReference type="EMBL" id="BSDP01000001">
    <property type="protein sequence ID" value="GLI26513.1"/>
    <property type="molecule type" value="Genomic_DNA"/>
</dbReference>
<evidence type="ECO:0000256" key="2">
    <source>
        <dbReference type="SAM" id="Phobius"/>
    </source>
</evidence>
<evidence type="ECO:0000313" key="3">
    <source>
        <dbReference type="EMBL" id="GLI26513.1"/>
    </source>
</evidence>
<name>A0A9W6CZ46_9MICO</name>
<evidence type="ECO:0000313" key="4">
    <source>
        <dbReference type="Proteomes" id="UP001144396"/>
    </source>
</evidence>
<feature type="transmembrane region" description="Helical" evidence="2">
    <location>
        <begin position="38"/>
        <end position="71"/>
    </location>
</feature>
<reference evidence="3" key="1">
    <citation type="submission" date="2022-12" db="EMBL/GenBank/DDBJ databases">
        <title>Reference genome sequencing for broad-spectrum identification of bacterial and archaeal isolates by mass spectrometry.</title>
        <authorList>
            <person name="Sekiguchi Y."/>
            <person name="Tourlousse D.M."/>
        </authorList>
    </citation>
    <scope>NUCLEOTIDE SEQUENCE</scope>
    <source>
        <strain evidence="3">14</strain>
    </source>
</reference>
<feature type="transmembrane region" description="Helical" evidence="2">
    <location>
        <begin position="83"/>
        <end position="107"/>
    </location>
</feature>
<evidence type="ECO:0008006" key="5">
    <source>
        <dbReference type="Google" id="ProtNLM"/>
    </source>
</evidence>
<dbReference type="AlphaFoldDB" id="A0A9W6CZ46"/>
<keyword evidence="2" id="KW-0812">Transmembrane</keyword>
<feature type="region of interest" description="Disordered" evidence="1">
    <location>
        <begin position="1"/>
        <end position="23"/>
    </location>
</feature>
<sequence>MSNTPQSAAPAPADVQPPAPTHASPGGNPLGVTALVLGIVGLVLALLPIVGFFGGFIGFVGLVLGIIALVLKNKKRGAAITGTILSGLALVLSIVMGVVYAAAFVAAVDDSLEVTVNGEVVEGFADDEVEEEAPAVSTEPGAAGNPLPFGSTVVVNDEDGPAWEVAVGAPTVDVTADVLAASDFNTEPAPGRQFASLPVTATYVGSGEAPPAELVFTFIAPDGLEWFDSYVLYDGLLMEMDAVSTGETVSGVVIIEIPTEGAGDGPWGTGYIYGDIAWYFGDV</sequence>
<accession>A0A9W6CZ46</accession>